<keyword evidence="3" id="KW-0732">Signal</keyword>
<evidence type="ECO:0000259" key="7">
    <source>
        <dbReference type="Pfam" id="PF14322"/>
    </source>
</evidence>
<comment type="similarity">
    <text evidence="2">Belongs to the SusD family.</text>
</comment>
<dbReference type="InterPro" id="IPR033985">
    <property type="entry name" value="SusD-like_N"/>
</dbReference>
<comment type="subcellular location">
    <subcellularLocation>
        <location evidence="1">Cell outer membrane</location>
    </subcellularLocation>
</comment>
<dbReference type="InterPro" id="IPR011990">
    <property type="entry name" value="TPR-like_helical_dom_sf"/>
</dbReference>
<evidence type="ECO:0000259" key="6">
    <source>
        <dbReference type="Pfam" id="PF07980"/>
    </source>
</evidence>
<protein>
    <submittedName>
        <fullName evidence="8">Carbohydrate-binding protein</fullName>
    </submittedName>
</protein>
<comment type="caution">
    <text evidence="8">The sequence shown here is derived from an EMBL/GenBank/DDBJ whole genome shotgun (WGS) entry which is preliminary data.</text>
</comment>
<dbReference type="SUPFAM" id="SSF48452">
    <property type="entry name" value="TPR-like"/>
    <property type="match status" value="1"/>
</dbReference>
<keyword evidence="9" id="KW-1185">Reference proteome</keyword>
<reference evidence="9" key="1">
    <citation type="journal article" date="2019" name="Int. J. Syst. Evol. Microbiol.">
        <title>The Global Catalogue of Microorganisms (GCM) 10K type strain sequencing project: providing services to taxonomists for standard genome sequencing and annotation.</title>
        <authorList>
            <consortium name="The Broad Institute Genomics Platform"/>
            <consortium name="The Broad Institute Genome Sequencing Center for Infectious Disease"/>
            <person name="Wu L."/>
            <person name="Ma J."/>
        </authorList>
    </citation>
    <scope>NUCLEOTIDE SEQUENCE [LARGE SCALE GENOMIC DNA]</scope>
    <source>
        <strain evidence="9">CGMCC 1.6375</strain>
    </source>
</reference>
<accession>A0ABQ2HL17</accession>
<dbReference type="RefSeq" id="WP_019944431.1">
    <property type="nucleotide sequence ID" value="NZ_BMLI01000001.1"/>
</dbReference>
<evidence type="ECO:0000256" key="4">
    <source>
        <dbReference type="ARBA" id="ARBA00023136"/>
    </source>
</evidence>
<dbReference type="Pfam" id="PF07980">
    <property type="entry name" value="SusD_RagB"/>
    <property type="match status" value="1"/>
</dbReference>
<evidence type="ECO:0000313" key="9">
    <source>
        <dbReference type="Proteomes" id="UP000632339"/>
    </source>
</evidence>
<dbReference type="Proteomes" id="UP000632339">
    <property type="component" value="Unassembled WGS sequence"/>
</dbReference>
<evidence type="ECO:0000313" key="8">
    <source>
        <dbReference type="EMBL" id="GGM85043.1"/>
    </source>
</evidence>
<dbReference type="EMBL" id="BMLI01000001">
    <property type="protein sequence ID" value="GGM85043.1"/>
    <property type="molecule type" value="Genomic_DNA"/>
</dbReference>
<dbReference type="Pfam" id="PF14322">
    <property type="entry name" value="SusD-like_3"/>
    <property type="match status" value="1"/>
</dbReference>
<dbReference type="InterPro" id="IPR012944">
    <property type="entry name" value="SusD_RagB_dom"/>
</dbReference>
<name>A0ABQ2HL17_9BACT</name>
<evidence type="ECO:0000256" key="3">
    <source>
        <dbReference type="ARBA" id="ARBA00022729"/>
    </source>
</evidence>
<organism evidence="8 9">
    <name type="scientific">Dyadobacter beijingensis</name>
    <dbReference type="NCBI Taxonomy" id="365489"/>
    <lineage>
        <taxon>Bacteria</taxon>
        <taxon>Pseudomonadati</taxon>
        <taxon>Bacteroidota</taxon>
        <taxon>Cytophagia</taxon>
        <taxon>Cytophagales</taxon>
        <taxon>Spirosomataceae</taxon>
        <taxon>Dyadobacter</taxon>
    </lineage>
</organism>
<feature type="domain" description="RagB/SusD" evidence="6">
    <location>
        <begin position="311"/>
        <end position="594"/>
    </location>
</feature>
<proteinExistence type="inferred from homology"/>
<gene>
    <name evidence="8" type="ORF">GCM10010967_16260</name>
</gene>
<evidence type="ECO:0000256" key="1">
    <source>
        <dbReference type="ARBA" id="ARBA00004442"/>
    </source>
</evidence>
<dbReference type="Gene3D" id="1.25.40.390">
    <property type="match status" value="1"/>
</dbReference>
<sequence length="598" mass="68463">MHLKSIYIQKILSLIVAAFAFTSCVDYLDPYPNGNRTTDDIWKYQDMVQGLVGQCYDVMARNYNDNEGVYLDGASDDVVITSTTHALNRLAVGALPTSQDPFRTYWDRNYRSIYLVNLFLKDRRGYNTRFLVDAHLDSLVKNRLQGEAYALRAWFQWDLLQKFGGMANGQLLGFPIVLDPVDIKAETNLARNTYDQCVAQIVADCDSAYKYLPIAHRDFLVKNVNDRAYAGGRYWGRMDGITTRAIKALVYLTWASPRFNPANDMTRWDLAAQNAKEVIDFKMKTDAVTNGFSATKAVNWFDPNSPSIVWSSRYNNANDAMERMFYPGGFQGTGSVGATQDLVDAFPMKNGYPITDPRSKYDPANPYADRDPRFYATIFHNNAKAVKINTDKSMYTFENWQNAKDAAGPAVNSRTNYHIKKMVFMGLNWSDNSINRQPHSKFFIRWEHMLLTFAEAANQVEGPDGAKYGMSAKDAMQYLRKKDNTDGGKGFLTDPYLAEVATKGKAGFNEFIKNERRIETCFEGLRFYDMRRWTTNLTDLNKPVRMARITRNSDGTFQYKLDEVVEQRTYTSAFLPIPYDEMLRMSNLVQNDGWQAWK</sequence>
<evidence type="ECO:0000256" key="2">
    <source>
        <dbReference type="ARBA" id="ARBA00006275"/>
    </source>
</evidence>
<feature type="domain" description="SusD-like N-terminal" evidence="7">
    <location>
        <begin position="26"/>
        <end position="217"/>
    </location>
</feature>
<evidence type="ECO:0000256" key="5">
    <source>
        <dbReference type="ARBA" id="ARBA00023237"/>
    </source>
</evidence>
<keyword evidence="5" id="KW-0998">Cell outer membrane</keyword>
<keyword evidence="4" id="KW-0472">Membrane</keyword>
<dbReference type="PROSITE" id="PS51257">
    <property type="entry name" value="PROKAR_LIPOPROTEIN"/>
    <property type="match status" value="1"/>
</dbReference>